<evidence type="ECO:0000256" key="2">
    <source>
        <dbReference type="SAM" id="Phobius"/>
    </source>
</evidence>
<evidence type="ECO:0000313" key="3">
    <source>
        <dbReference type="EMBL" id="VDI17721.1"/>
    </source>
</evidence>
<accession>A0A8B6DB57</accession>
<proteinExistence type="predicted"/>
<evidence type="ECO:0000256" key="1">
    <source>
        <dbReference type="SAM" id="Coils"/>
    </source>
</evidence>
<feature type="coiled-coil region" evidence="1">
    <location>
        <begin position="47"/>
        <end position="81"/>
    </location>
</feature>
<keyword evidence="2" id="KW-0472">Membrane</keyword>
<evidence type="ECO:0008006" key="5">
    <source>
        <dbReference type="Google" id="ProtNLM"/>
    </source>
</evidence>
<keyword evidence="2" id="KW-1133">Transmembrane helix</keyword>
<evidence type="ECO:0000313" key="4">
    <source>
        <dbReference type="Proteomes" id="UP000596742"/>
    </source>
</evidence>
<keyword evidence="2" id="KW-0812">Transmembrane</keyword>
<name>A0A8B6DB57_MYTGA</name>
<organism evidence="3 4">
    <name type="scientific">Mytilus galloprovincialis</name>
    <name type="common">Mediterranean mussel</name>
    <dbReference type="NCBI Taxonomy" id="29158"/>
    <lineage>
        <taxon>Eukaryota</taxon>
        <taxon>Metazoa</taxon>
        <taxon>Spiralia</taxon>
        <taxon>Lophotrochozoa</taxon>
        <taxon>Mollusca</taxon>
        <taxon>Bivalvia</taxon>
        <taxon>Autobranchia</taxon>
        <taxon>Pteriomorphia</taxon>
        <taxon>Mytilida</taxon>
        <taxon>Mytiloidea</taxon>
        <taxon>Mytilidae</taxon>
        <taxon>Mytilinae</taxon>
        <taxon>Mytilus</taxon>
    </lineage>
</organism>
<gene>
    <name evidence="3" type="ORF">MGAL_10B024438</name>
</gene>
<dbReference type="SUPFAM" id="SSF53335">
    <property type="entry name" value="S-adenosyl-L-methionine-dependent methyltransferases"/>
    <property type="match status" value="1"/>
</dbReference>
<reference evidence="3" key="1">
    <citation type="submission" date="2018-11" db="EMBL/GenBank/DDBJ databases">
        <authorList>
            <person name="Alioto T."/>
            <person name="Alioto T."/>
        </authorList>
    </citation>
    <scope>NUCLEOTIDE SEQUENCE</scope>
</reference>
<sequence>MQNIKWIIALLVIIILLLFTFHYSVLESTTTATMEYRESDHIPLSIINQIVNQRNLLSQQLNEARKTIGQLQCEKSDQKTNSQGGWCKQASTETGGEHMTDMTLVKALAYFLKNKSIGSFGDGPGAYKREILKLGLVQSYTSFDGAPYCEETSEGRVVFMDLTIPQYGIQQFDWILSLEVAEHIPKAYENIYLDNLFRHAKEGIILSWAVPGQGGLSHINNQPLQHVVDVMEKNGFTIDQSISKILQDSAELPWIKSNLYVYRRHQHSMNSTYKDLFV</sequence>
<keyword evidence="4" id="KW-1185">Reference proteome</keyword>
<dbReference type="AlphaFoldDB" id="A0A8B6DB57"/>
<dbReference type="InterPro" id="IPR029063">
    <property type="entry name" value="SAM-dependent_MTases_sf"/>
</dbReference>
<dbReference type="OrthoDB" id="406773at2759"/>
<keyword evidence="1" id="KW-0175">Coiled coil</keyword>
<feature type="transmembrane region" description="Helical" evidence="2">
    <location>
        <begin position="6"/>
        <end position="26"/>
    </location>
</feature>
<dbReference type="Gene3D" id="3.40.50.150">
    <property type="entry name" value="Vaccinia Virus protein VP39"/>
    <property type="match status" value="1"/>
</dbReference>
<dbReference type="Proteomes" id="UP000596742">
    <property type="component" value="Unassembled WGS sequence"/>
</dbReference>
<dbReference type="EMBL" id="UYJE01003250">
    <property type="protein sequence ID" value="VDI17721.1"/>
    <property type="molecule type" value="Genomic_DNA"/>
</dbReference>
<comment type="caution">
    <text evidence="3">The sequence shown here is derived from an EMBL/GenBank/DDBJ whole genome shotgun (WGS) entry which is preliminary data.</text>
</comment>
<protein>
    <recommendedName>
        <fullName evidence="5">Methyltransferase type 11 domain-containing protein</fullName>
    </recommendedName>
</protein>